<evidence type="ECO:0000313" key="2">
    <source>
        <dbReference type="Proteomes" id="UP000288507"/>
    </source>
</evidence>
<comment type="caution">
    <text evidence="1">The sequence shown here is derived from an EMBL/GenBank/DDBJ whole genome shotgun (WGS) entry which is preliminary data.</text>
</comment>
<dbReference type="EMBL" id="PRBV01000005">
    <property type="protein sequence ID" value="RTJ79548.1"/>
    <property type="molecule type" value="Genomic_DNA"/>
</dbReference>
<dbReference type="Proteomes" id="UP000288507">
    <property type="component" value="Unassembled WGS sequence"/>
</dbReference>
<dbReference type="AlphaFoldDB" id="A0A431EE63"/>
<proteinExistence type="predicted"/>
<gene>
    <name evidence="1" type="ORF">C3H57_04055</name>
</gene>
<sequence length="189" mass="22328">MFQFLFKIDTGELLQLSEGSIVETPPGTILRTYNMKELSKYLNINSRSELLNSPYKDYIRLNPDLMTLQWEKSLDSIIVQELKTELILQIESLVDSIREIHMWVDNEEVIVLTSEYSELVKLNSLNFTTTQVRFKYFNRRVTKSYISALYEIMTSQFQVFEKYKQSLVEAVNKANTPEELRDIQLRIQH</sequence>
<protein>
    <submittedName>
        <fullName evidence="1">Uncharacterized protein</fullName>
    </submittedName>
</protein>
<dbReference type="RefSeq" id="WP_126232107.1">
    <property type="nucleotide sequence ID" value="NZ_PRBV01000005.1"/>
</dbReference>
<accession>A0A431EE63</accession>
<evidence type="ECO:0000313" key="1">
    <source>
        <dbReference type="EMBL" id="RTJ79548.1"/>
    </source>
</evidence>
<reference evidence="1" key="1">
    <citation type="journal article" date="2019" name="Appl. Environ. Microbiol.">
        <title>Population genetics and characterization of Campylobacter jejuni isolates in western jackdaws and game birds in Finland.</title>
        <authorList>
            <person name="Kovanen S."/>
            <person name="Rossi M."/>
            <person name="Pohja-Mykra M."/>
            <person name="Nieminen T."/>
            <person name="Raunio-Saarnisto M."/>
            <person name="Sauvala M."/>
            <person name="Fredriksson-Ahomaa M."/>
            <person name="Hanninen M.L."/>
            <person name="Kivisto R."/>
        </authorList>
    </citation>
    <scope>NUCLEOTIDE SEQUENCE [LARGE SCALE GENOMIC DNA]</scope>
    <source>
        <strain evidence="1">CB313</strain>
    </source>
</reference>
<name>A0A431EE63_CAMJU</name>
<organism evidence="1 2">
    <name type="scientific">Campylobacter jejuni</name>
    <dbReference type="NCBI Taxonomy" id="197"/>
    <lineage>
        <taxon>Bacteria</taxon>
        <taxon>Pseudomonadati</taxon>
        <taxon>Campylobacterota</taxon>
        <taxon>Epsilonproteobacteria</taxon>
        <taxon>Campylobacterales</taxon>
        <taxon>Campylobacteraceae</taxon>
        <taxon>Campylobacter</taxon>
    </lineage>
</organism>